<dbReference type="InterPro" id="IPR032711">
    <property type="entry name" value="SoxY"/>
</dbReference>
<dbReference type="PROSITE" id="PS51318">
    <property type="entry name" value="TAT"/>
    <property type="match status" value="1"/>
</dbReference>
<dbReference type="Proteomes" id="UP000539372">
    <property type="component" value="Unassembled WGS sequence"/>
</dbReference>
<dbReference type="InterPro" id="IPR006311">
    <property type="entry name" value="TAT_signal"/>
</dbReference>
<evidence type="ECO:0000256" key="1">
    <source>
        <dbReference type="SAM" id="SignalP"/>
    </source>
</evidence>
<gene>
    <name evidence="3" type="primary">soxY</name>
    <name evidence="3" type="ORF">HH303_17350</name>
</gene>
<dbReference type="InterPro" id="IPR038162">
    <property type="entry name" value="SoxY_sf"/>
</dbReference>
<dbReference type="Gene3D" id="2.60.40.2470">
    <property type="entry name" value="SoxY domain"/>
    <property type="match status" value="1"/>
</dbReference>
<protein>
    <submittedName>
        <fullName evidence="3">Thiosulfate oxidation carrier protein SoxY</fullName>
    </submittedName>
</protein>
<dbReference type="PIRSF" id="PIRSF010312">
    <property type="entry name" value="Sulphur_oxidation_SoxY"/>
    <property type="match status" value="1"/>
</dbReference>
<dbReference type="InterPro" id="IPR016568">
    <property type="entry name" value="Sulphur_oxidation_SoxY"/>
</dbReference>
<dbReference type="NCBIfam" id="TIGR04488">
    <property type="entry name" value="SoxY_true_GGCGG"/>
    <property type="match status" value="1"/>
</dbReference>
<organism evidence="3 4">
    <name type="scientific">Pacificispira spongiicola</name>
    <dbReference type="NCBI Taxonomy" id="2729598"/>
    <lineage>
        <taxon>Bacteria</taxon>
        <taxon>Pseudomonadati</taxon>
        <taxon>Pseudomonadota</taxon>
        <taxon>Alphaproteobacteria</taxon>
        <taxon>Rhodospirillales</taxon>
        <taxon>Rhodospirillaceae</taxon>
        <taxon>Pacificispira</taxon>
    </lineage>
</organism>
<sequence>MTLTRRQALVAGAGAVVATALPFGMPAFASEEDTQKHIMEFTGGKTPEAGKITLDAPEIAENGNTVPIGVTVDSPMTADSYVESVILLADGNPSPGVATFNFTPMSGTAAATTRMRLAKTQNVVAVAKMNDGSVFMDQKQIKVTIGGCGG</sequence>
<evidence type="ECO:0000259" key="2">
    <source>
        <dbReference type="Pfam" id="PF13501"/>
    </source>
</evidence>
<accession>A0A7Y0E4G5</accession>
<reference evidence="3 4" key="1">
    <citation type="submission" date="2020-04" db="EMBL/GenBank/DDBJ databases">
        <title>Rhodospirillaceae bacterium KN72 isolated from deep sea.</title>
        <authorList>
            <person name="Zhang D.-C."/>
        </authorList>
    </citation>
    <scope>NUCLEOTIDE SEQUENCE [LARGE SCALE GENOMIC DNA]</scope>
    <source>
        <strain evidence="3 4">KN72</strain>
    </source>
</reference>
<dbReference type="EMBL" id="JABBNT010000005">
    <property type="protein sequence ID" value="NMM46261.1"/>
    <property type="molecule type" value="Genomic_DNA"/>
</dbReference>
<name>A0A7Y0E4G5_9PROT</name>
<keyword evidence="1" id="KW-0732">Signal</keyword>
<comment type="caution">
    <text evidence="3">The sequence shown here is derived from an EMBL/GenBank/DDBJ whole genome shotgun (WGS) entry which is preliminary data.</text>
</comment>
<feature type="chain" id="PRO_5030930021" evidence="1">
    <location>
        <begin position="30"/>
        <end position="150"/>
    </location>
</feature>
<dbReference type="AlphaFoldDB" id="A0A7Y0E4G5"/>
<dbReference type="RefSeq" id="WP_169626627.1">
    <property type="nucleotide sequence ID" value="NZ_JABBNT010000005.1"/>
</dbReference>
<evidence type="ECO:0000313" key="4">
    <source>
        <dbReference type="Proteomes" id="UP000539372"/>
    </source>
</evidence>
<feature type="domain" description="Ig-like SoxY" evidence="2">
    <location>
        <begin position="40"/>
        <end position="148"/>
    </location>
</feature>
<feature type="signal peptide" evidence="1">
    <location>
        <begin position="1"/>
        <end position="29"/>
    </location>
</feature>
<dbReference type="Pfam" id="PF13501">
    <property type="entry name" value="SoxY"/>
    <property type="match status" value="1"/>
</dbReference>
<proteinExistence type="predicted"/>
<keyword evidence="4" id="KW-1185">Reference proteome</keyword>
<evidence type="ECO:0000313" key="3">
    <source>
        <dbReference type="EMBL" id="NMM46261.1"/>
    </source>
</evidence>